<gene>
    <name evidence="8" type="ORF">CP500_002295</name>
</gene>
<keyword evidence="4 8" id="KW-0418">Kinase</keyword>
<reference evidence="8" key="1">
    <citation type="submission" date="2017-10" db="EMBL/GenBank/DDBJ databases">
        <title>Draft genome sequence of the planktic cyanobacteria Tychonema bourrellyi isolated from alpine lentic freshwater.</title>
        <authorList>
            <person name="Tett A."/>
            <person name="Armanini F."/>
            <person name="Asnicar F."/>
            <person name="Boscaini A."/>
            <person name="Pasolli E."/>
            <person name="Zolfo M."/>
            <person name="Donati C."/>
            <person name="Salmaso N."/>
            <person name="Segata N."/>
        </authorList>
    </citation>
    <scope>NUCLEOTIDE SEQUENCE</scope>
    <source>
        <strain evidence="8">FEM_GT703</strain>
    </source>
</reference>
<dbReference type="Pfam" id="PF02518">
    <property type="entry name" value="HATPase_c"/>
    <property type="match status" value="1"/>
</dbReference>
<keyword evidence="6" id="KW-0175">Coiled coil</keyword>
<keyword evidence="4 8" id="KW-0808">Transferase</keyword>
<dbReference type="InterPro" id="IPR004358">
    <property type="entry name" value="Sig_transdc_His_kin-like_C"/>
</dbReference>
<evidence type="ECO:0000256" key="4">
    <source>
        <dbReference type="ARBA" id="ARBA00022777"/>
    </source>
</evidence>
<sequence length="369" mass="42151">MKSEQIDALAMIKHLEKENRILRKKLERSETTCLELEQTNQKKEYLLRQIINELENSQKELKEKRQLEQTLIELKRTQTQLIHAEKMSSLGQLVAGVAHEINNPVSFIHGNLRYLEEYSQNLLNIVQLYQQHYPNPNPEIQEESDAIDLDFLQKDLLKILSSMKLGTDRICNIVLSLRIFSRMDEAEFKPVDIHEGIDSTLLILQHRLKNKPEYSEIQVIRNYDHLPLVECYGGQLNQVFMNILANAIDAVDEVNEKRTVQERKENSSQITISTSVIDSEWVQIAIADTGLGIPESIQKQIFNPFFTTKPIGKGTGMGMAISHQIITEKHGGKLMCFSTPGTGAEFVIRIPIQKQIESETNSSVKSLTS</sequence>
<keyword evidence="9" id="KW-1185">Reference proteome</keyword>
<dbReference type="Gene3D" id="1.10.287.130">
    <property type="match status" value="1"/>
</dbReference>
<dbReference type="InterPro" id="IPR036890">
    <property type="entry name" value="HATPase_C_sf"/>
</dbReference>
<organism evidence="8 9">
    <name type="scientific">Tychonema bourrellyi FEM_GT703</name>
    <dbReference type="NCBI Taxonomy" id="2040638"/>
    <lineage>
        <taxon>Bacteria</taxon>
        <taxon>Bacillati</taxon>
        <taxon>Cyanobacteriota</taxon>
        <taxon>Cyanophyceae</taxon>
        <taxon>Oscillatoriophycideae</taxon>
        <taxon>Oscillatoriales</taxon>
        <taxon>Microcoleaceae</taxon>
        <taxon>Tychonema</taxon>
    </lineage>
</organism>
<protein>
    <recommendedName>
        <fullName evidence="2">histidine kinase</fullName>
        <ecNumber evidence="2">2.7.13.3</ecNumber>
    </recommendedName>
</protein>
<dbReference type="CDD" id="cd00082">
    <property type="entry name" value="HisKA"/>
    <property type="match status" value="1"/>
</dbReference>
<dbReference type="AlphaFoldDB" id="A0A2G4F5L9"/>
<dbReference type="InterPro" id="IPR036097">
    <property type="entry name" value="HisK_dim/P_sf"/>
</dbReference>
<dbReference type="Gene3D" id="3.30.565.10">
    <property type="entry name" value="Histidine kinase-like ATPase, C-terminal domain"/>
    <property type="match status" value="1"/>
</dbReference>
<accession>A0A2G4F5L9</accession>
<evidence type="ECO:0000313" key="9">
    <source>
        <dbReference type="Proteomes" id="UP000226442"/>
    </source>
</evidence>
<dbReference type="EMBL" id="NXIB02000007">
    <property type="protein sequence ID" value="PHX57038.1"/>
    <property type="molecule type" value="Genomic_DNA"/>
</dbReference>
<dbReference type="SUPFAM" id="SSF55874">
    <property type="entry name" value="ATPase domain of HSP90 chaperone/DNA topoisomerase II/histidine kinase"/>
    <property type="match status" value="1"/>
</dbReference>
<dbReference type="PANTHER" id="PTHR43065:SF50">
    <property type="entry name" value="HISTIDINE KINASE"/>
    <property type="match status" value="1"/>
</dbReference>
<evidence type="ECO:0000313" key="8">
    <source>
        <dbReference type="EMBL" id="PHX57038.1"/>
    </source>
</evidence>
<dbReference type="GO" id="GO:0000155">
    <property type="term" value="F:phosphorelay sensor kinase activity"/>
    <property type="evidence" value="ECO:0007669"/>
    <property type="project" value="InterPro"/>
</dbReference>
<comment type="caution">
    <text evidence="8">The sequence shown here is derived from an EMBL/GenBank/DDBJ whole genome shotgun (WGS) entry which is preliminary data.</text>
</comment>
<keyword evidence="5" id="KW-0902">Two-component regulatory system</keyword>
<feature type="domain" description="Histidine kinase" evidence="7">
    <location>
        <begin position="96"/>
        <end position="354"/>
    </location>
</feature>
<keyword evidence="3" id="KW-0597">Phosphoprotein</keyword>
<dbReference type="SMART" id="SM00387">
    <property type="entry name" value="HATPase_c"/>
    <property type="match status" value="1"/>
</dbReference>
<name>A0A2G4F5L9_9CYAN</name>
<dbReference type="PRINTS" id="PR00344">
    <property type="entry name" value="BCTRLSENSOR"/>
</dbReference>
<feature type="coiled-coil region" evidence="6">
    <location>
        <begin position="12"/>
        <end position="77"/>
    </location>
</feature>
<evidence type="ECO:0000259" key="7">
    <source>
        <dbReference type="PROSITE" id="PS50109"/>
    </source>
</evidence>
<evidence type="ECO:0000256" key="3">
    <source>
        <dbReference type="ARBA" id="ARBA00022553"/>
    </source>
</evidence>
<dbReference type="PANTHER" id="PTHR43065">
    <property type="entry name" value="SENSOR HISTIDINE KINASE"/>
    <property type="match status" value="1"/>
</dbReference>
<dbReference type="PROSITE" id="PS50109">
    <property type="entry name" value="HIS_KIN"/>
    <property type="match status" value="1"/>
</dbReference>
<evidence type="ECO:0000256" key="5">
    <source>
        <dbReference type="ARBA" id="ARBA00023012"/>
    </source>
</evidence>
<dbReference type="Proteomes" id="UP000226442">
    <property type="component" value="Unassembled WGS sequence"/>
</dbReference>
<dbReference type="OrthoDB" id="5401154at2"/>
<comment type="catalytic activity">
    <reaction evidence="1">
        <text>ATP + protein L-histidine = ADP + protein N-phospho-L-histidine.</text>
        <dbReference type="EC" id="2.7.13.3"/>
    </reaction>
</comment>
<dbReference type="InterPro" id="IPR003661">
    <property type="entry name" value="HisK_dim/P_dom"/>
</dbReference>
<dbReference type="EC" id="2.7.13.3" evidence="2"/>
<evidence type="ECO:0000256" key="1">
    <source>
        <dbReference type="ARBA" id="ARBA00000085"/>
    </source>
</evidence>
<evidence type="ECO:0000256" key="6">
    <source>
        <dbReference type="SAM" id="Coils"/>
    </source>
</evidence>
<dbReference type="InterPro" id="IPR003594">
    <property type="entry name" value="HATPase_dom"/>
</dbReference>
<dbReference type="InterPro" id="IPR005467">
    <property type="entry name" value="His_kinase_dom"/>
</dbReference>
<dbReference type="SUPFAM" id="SSF47384">
    <property type="entry name" value="Homodimeric domain of signal transducing histidine kinase"/>
    <property type="match status" value="1"/>
</dbReference>
<evidence type="ECO:0000256" key="2">
    <source>
        <dbReference type="ARBA" id="ARBA00012438"/>
    </source>
</evidence>
<proteinExistence type="predicted"/>
<dbReference type="RefSeq" id="WP_096830955.1">
    <property type="nucleotide sequence ID" value="NZ_NXIB02000007.1"/>
</dbReference>